<dbReference type="InterPro" id="IPR051156">
    <property type="entry name" value="Mito/Outer_Membr_Metalloprot"/>
</dbReference>
<dbReference type="GO" id="GO:0051603">
    <property type="term" value="P:proteolysis involved in protein catabolic process"/>
    <property type="evidence" value="ECO:0007669"/>
    <property type="project" value="TreeGrafter"/>
</dbReference>
<evidence type="ECO:0000256" key="5">
    <source>
        <dbReference type="ARBA" id="ARBA00023049"/>
    </source>
</evidence>
<evidence type="ECO:0000313" key="8">
    <source>
        <dbReference type="EMBL" id="MBF8435670.1"/>
    </source>
</evidence>
<feature type="domain" description="Peptidase M48" evidence="7">
    <location>
        <begin position="88"/>
        <end position="240"/>
    </location>
</feature>
<dbReference type="PANTHER" id="PTHR22726:SF1">
    <property type="entry name" value="METALLOENDOPEPTIDASE OMA1, MITOCHONDRIAL"/>
    <property type="match status" value="1"/>
</dbReference>
<gene>
    <name evidence="8" type="ORF">I0Q91_01130</name>
</gene>
<organism evidence="8 9">
    <name type="scientific">Halonatronomonas betaini</name>
    <dbReference type="NCBI Taxonomy" id="2778430"/>
    <lineage>
        <taxon>Bacteria</taxon>
        <taxon>Bacillati</taxon>
        <taxon>Bacillota</taxon>
        <taxon>Clostridia</taxon>
        <taxon>Halanaerobiales</taxon>
        <taxon>Halarsenatibacteraceae</taxon>
        <taxon>Halonatronomonas</taxon>
    </lineage>
</organism>
<comment type="cofactor">
    <cofactor evidence="6">
        <name>Zn(2+)</name>
        <dbReference type="ChEBI" id="CHEBI:29105"/>
    </cofactor>
    <text evidence="6">Binds 1 zinc ion per subunit.</text>
</comment>
<keyword evidence="5 6" id="KW-0482">Metalloprotease</keyword>
<dbReference type="Gene3D" id="3.30.2010.10">
    <property type="entry name" value="Metalloproteases ('zincins'), catalytic domain"/>
    <property type="match status" value="1"/>
</dbReference>
<keyword evidence="9" id="KW-1185">Reference proteome</keyword>
<dbReference type="RefSeq" id="WP_270452319.1">
    <property type="nucleotide sequence ID" value="NZ_JADPIE010000001.1"/>
</dbReference>
<evidence type="ECO:0000256" key="3">
    <source>
        <dbReference type="ARBA" id="ARBA00022801"/>
    </source>
</evidence>
<evidence type="ECO:0000256" key="4">
    <source>
        <dbReference type="ARBA" id="ARBA00022833"/>
    </source>
</evidence>
<dbReference type="PANTHER" id="PTHR22726">
    <property type="entry name" value="METALLOENDOPEPTIDASE OMA1"/>
    <property type="match status" value="1"/>
</dbReference>
<evidence type="ECO:0000313" key="9">
    <source>
        <dbReference type="Proteomes" id="UP000621436"/>
    </source>
</evidence>
<dbReference type="InterPro" id="IPR001915">
    <property type="entry name" value="Peptidase_M48"/>
</dbReference>
<dbReference type="GO" id="GO:0004222">
    <property type="term" value="F:metalloendopeptidase activity"/>
    <property type="evidence" value="ECO:0007669"/>
    <property type="project" value="InterPro"/>
</dbReference>
<sequence length="248" mass="28658">MFKRIYIPVLVMLVLIAPFLIGHRVDATSSYEQAVAEENLERLHEEYDLRKMEDGDFEWYVLDNLARQARADGVDLEFSLHYADSEEVNGLYIGDGNIVIFAGLADLLDEEELAALIAHEMGHGVHEHLEENLRNNLGLFAGRFLLDRLFGEEAASSEFYQRFVGLAMNLMDRGFSREQEREADIYAVELLHRTSEYSTDGMIRLLETLDDLRGRRDPQILELFNTHPYPENRLEYTRERIAELESGN</sequence>
<evidence type="ECO:0000256" key="1">
    <source>
        <dbReference type="ARBA" id="ARBA00022670"/>
    </source>
</evidence>
<evidence type="ECO:0000256" key="6">
    <source>
        <dbReference type="RuleBase" id="RU003983"/>
    </source>
</evidence>
<dbReference type="AlphaFoldDB" id="A0A931F5A2"/>
<reference evidence="8" key="1">
    <citation type="submission" date="2020-11" db="EMBL/GenBank/DDBJ databases">
        <title>Halonatronomonas betainensis gen. nov., sp. nov. a novel haloalkaliphilic representative of the family Halanaerobiacae capable of betaine degradation.</title>
        <authorList>
            <person name="Boltyanskaya Y."/>
            <person name="Kevbrin V."/>
            <person name="Detkova E."/>
            <person name="Grouzdev D.S."/>
            <person name="Koziaeva V."/>
            <person name="Zhilina T."/>
        </authorList>
    </citation>
    <scope>NUCLEOTIDE SEQUENCE</scope>
    <source>
        <strain evidence="8">Z-7014</strain>
    </source>
</reference>
<dbReference type="Proteomes" id="UP000621436">
    <property type="component" value="Unassembled WGS sequence"/>
</dbReference>
<dbReference type="CDD" id="cd07332">
    <property type="entry name" value="M48C_Oma1_like"/>
    <property type="match status" value="1"/>
</dbReference>
<keyword evidence="4 6" id="KW-0862">Zinc</keyword>
<evidence type="ECO:0000256" key="2">
    <source>
        <dbReference type="ARBA" id="ARBA00022723"/>
    </source>
</evidence>
<dbReference type="GO" id="GO:0046872">
    <property type="term" value="F:metal ion binding"/>
    <property type="evidence" value="ECO:0007669"/>
    <property type="project" value="UniProtKB-KW"/>
</dbReference>
<comment type="similarity">
    <text evidence="6">Belongs to the peptidase M48 family.</text>
</comment>
<proteinExistence type="inferred from homology"/>
<comment type="caution">
    <text evidence="8">The sequence shown here is derived from an EMBL/GenBank/DDBJ whole genome shotgun (WGS) entry which is preliminary data.</text>
</comment>
<evidence type="ECO:0000259" key="7">
    <source>
        <dbReference type="Pfam" id="PF01435"/>
    </source>
</evidence>
<keyword evidence="2" id="KW-0479">Metal-binding</keyword>
<accession>A0A931F5A2</accession>
<dbReference type="Pfam" id="PF01435">
    <property type="entry name" value="Peptidase_M48"/>
    <property type="match status" value="1"/>
</dbReference>
<keyword evidence="1 6" id="KW-0645">Protease</keyword>
<name>A0A931F5A2_9FIRM</name>
<dbReference type="EMBL" id="JADPIE010000001">
    <property type="protein sequence ID" value="MBF8435670.1"/>
    <property type="molecule type" value="Genomic_DNA"/>
</dbReference>
<keyword evidence="3 6" id="KW-0378">Hydrolase</keyword>
<dbReference type="GO" id="GO:0016020">
    <property type="term" value="C:membrane"/>
    <property type="evidence" value="ECO:0007669"/>
    <property type="project" value="TreeGrafter"/>
</dbReference>
<protein>
    <submittedName>
        <fullName evidence="8">M48 family metallopeptidase</fullName>
    </submittedName>
</protein>